<comment type="caution">
    <text evidence="1">The sequence shown here is derived from an EMBL/GenBank/DDBJ whole genome shotgun (WGS) entry which is preliminary data.</text>
</comment>
<sequence>MNGGITATNAAGIAVPIGIAVSTSAIPLGLGAYDAFLEAQRQNAEPRFKIDYGESL</sequence>
<gene>
    <name evidence="1" type="ORF">FJZ00_11315</name>
</gene>
<reference evidence="1 2" key="1">
    <citation type="submission" date="2019-03" db="EMBL/GenBank/DDBJ databases">
        <title>Lake Tanganyika Metagenome-Assembled Genomes (MAGs).</title>
        <authorList>
            <person name="Tran P."/>
        </authorList>
    </citation>
    <scope>NUCLEOTIDE SEQUENCE [LARGE SCALE GENOMIC DNA]</scope>
    <source>
        <strain evidence="1">K_DeepCast_65m_m2_236</strain>
    </source>
</reference>
<dbReference type="Proteomes" id="UP000703893">
    <property type="component" value="Unassembled WGS sequence"/>
</dbReference>
<name>A0A938BP22_9BACT</name>
<accession>A0A938BP22</accession>
<evidence type="ECO:0000313" key="2">
    <source>
        <dbReference type="Proteomes" id="UP000703893"/>
    </source>
</evidence>
<dbReference type="AlphaFoldDB" id="A0A938BP22"/>
<dbReference type="EMBL" id="VGJX01000697">
    <property type="protein sequence ID" value="MBM3275734.1"/>
    <property type="molecule type" value="Genomic_DNA"/>
</dbReference>
<protein>
    <submittedName>
        <fullName evidence="1">Uncharacterized protein</fullName>
    </submittedName>
</protein>
<proteinExistence type="predicted"/>
<evidence type="ECO:0000313" key="1">
    <source>
        <dbReference type="EMBL" id="MBM3275734.1"/>
    </source>
</evidence>
<organism evidence="1 2">
    <name type="scientific">Candidatus Tanganyikabacteria bacterium</name>
    <dbReference type="NCBI Taxonomy" id="2961651"/>
    <lineage>
        <taxon>Bacteria</taxon>
        <taxon>Bacillati</taxon>
        <taxon>Candidatus Sericytochromatia</taxon>
        <taxon>Candidatus Tanganyikabacteria</taxon>
    </lineage>
</organism>